<feature type="domain" description="Sulfatase-modifying factor enzyme-like" evidence="3">
    <location>
        <begin position="95"/>
        <end position="297"/>
    </location>
</feature>
<keyword evidence="4" id="KW-0808">Transferase</keyword>
<dbReference type="InterPro" id="IPR016187">
    <property type="entry name" value="CTDL_fold"/>
</dbReference>
<dbReference type="InterPro" id="IPR051043">
    <property type="entry name" value="Sulfatase_Mod_Factor_Kinase"/>
</dbReference>
<dbReference type="PANTHER" id="PTHR23150:SF19">
    <property type="entry name" value="FORMYLGLYCINE-GENERATING ENZYME"/>
    <property type="match status" value="1"/>
</dbReference>
<dbReference type="PANTHER" id="PTHR23150">
    <property type="entry name" value="SULFATASE MODIFYING FACTOR 1, 2"/>
    <property type="match status" value="1"/>
</dbReference>
<dbReference type="EMBL" id="KU245058">
    <property type="protein sequence ID" value="ANI24105.1"/>
    <property type="molecule type" value="Genomic_DNA"/>
</dbReference>
<feature type="compositionally biased region" description="Gly residues" evidence="1">
    <location>
        <begin position="34"/>
        <end position="73"/>
    </location>
</feature>
<reference evidence="4" key="1">
    <citation type="journal article" date="2016" name="Org. Lett.">
        <title>Isolation, Structure Elucidation, Biosynthesis, and Synthesis of Antalid, a Secondary Metabolite from Polyangium species.</title>
        <authorList>
            <person name="Tautz T."/>
            <person name="Hoffmann J."/>
            <person name="Hoffmann T."/>
            <person name="Steinmetz H."/>
            <person name="Washausen P."/>
            <person name="Kunze B."/>
            <person name="Huch V."/>
            <person name="Kitsche A."/>
            <person name="Reichenbach H."/>
            <person name="Hofle G."/>
            <person name="Muller R."/>
            <person name="Kalesse M."/>
        </authorList>
    </citation>
    <scope>NUCLEOTIDE SEQUENCE</scope>
    <source>
        <strain evidence="4">Pl sm9</strain>
    </source>
</reference>
<organism evidence="4">
    <name type="scientific">Polyangium spumosum</name>
    <dbReference type="NCBI Taxonomy" id="889282"/>
    <lineage>
        <taxon>Bacteria</taxon>
        <taxon>Pseudomonadati</taxon>
        <taxon>Myxococcota</taxon>
        <taxon>Polyangia</taxon>
        <taxon>Polyangiales</taxon>
        <taxon>Polyangiaceae</taxon>
        <taxon>Polyangium</taxon>
    </lineage>
</organism>
<dbReference type="InterPro" id="IPR042095">
    <property type="entry name" value="SUMF_sf"/>
</dbReference>
<feature type="region of interest" description="Disordered" evidence="1">
    <location>
        <begin position="31"/>
        <end position="78"/>
    </location>
</feature>
<dbReference type="GO" id="GO:0016301">
    <property type="term" value="F:kinase activity"/>
    <property type="evidence" value="ECO:0007669"/>
    <property type="project" value="UniProtKB-KW"/>
</dbReference>
<name>A0A173H0W2_9BACT</name>
<dbReference type="Pfam" id="PF03781">
    <property type="entry name" value="FGE-sulfatase"/>
    <property type="match status" value="1"/>
</dbReference>
<keyword evidence="2" id="KW-0732">Signal</keyword>
<dbReference type="InterPro" id="IPR005532">
    <property type="entry name" value="SUMF_dom"/>
</dbReference>
<keyword evidence="4" id="KW-0418">Kinase</keyword>
<protein>
    <submittedName>
        <fullName evidence="4">Protein kinase domain protein</fullName>
    </submittedName>
</protein>
<evidence type="ECO:0000313" key="4">
    <source>
        <dbReference type="EMBL" id="ANI24105.1"/>
    </source>
</evidence>
<proteinExistence type="predicted"/>
<dbReference type="GO" id="GO:0120147">
    <property type="term" value="F:formylglycine-generating oxidase activity"/>
    <property type="evidence" value="ECO:0007669"/>
    <property type="project" value="TreeGrafter"/>
</dbReference>
<dbReference type="SUPFAM" id="SSF56436">
    <property type="entry name" value="C-type lectin-like"/>
    <property type="match status" value="1"/>
</dbReference>
<evidence type="ECO:0000259" key="3">
    <source>
        <dbReference type="Pfam" id="PF03781"/>
    </source>
</evidence>
<dbReference type="PROSITE" id="PS51257">
    <property type="entry name" value="PROKAR_LIPOPROTEIN"/>
    <property type="match status" value="1"/>
</dbReference>
<feature type="signal peptide" evidence="2">
    <location>
        <begin position="1"/>
        <end position="17"/>
    </location>
</feature>
<dbReference type="AlphaFoldDB" id="A0A173H0W2"/>
<evidence type="ECO:0000256" key="2">
    <source>
        <dbReference type="SAM" id="SignalP"/>
    </source>
</evidence>
<dbReference type="Gene3D" id="3.90.1580.10">
    <property type="entry name" value="paralog of FGE (formylglycine-generating enzyme)"/>
    <property type="match status" value="1"/>
</dbReference>
<feature type="chain" id="PRO_5008006580" evidence="2">
    <location>
        <begin position="18"/>
        <end position="304"/>
    </location>
</feature>
<accession>A0A173H0W2</accession>
<evidence type="ECO:0000256" key="1">
    <source>
        <dbReference type="SAM" id="MobiDB-lite"/>
    </source>
</evidence>
<sequence>MRVTVSFLLIACPLVIAAGCFGGGGIDAPPPGPSGSGATGGTGGSGGMGGAGGAGGGASSSSGSGSGGMGGGIPQNACPKVPNTPAMVELESSGTKFCIDSTEVTNAQYKAWLDTNPDPASATVQPLAECAFNMTFGSVTSPNEHPVANVDWCDAFAFCAAHQKRLCGAIGGGPTPYANDYDDPTISQWHNACTMGGTRAFPYGNEYASDACNGANMANGTVPVGSLATCKGGFDHIFDMSGNVWEWEDSCETQEGETDLCHRRGGGFTSGESDLDCSTASMSITRSNTDPRTGFRCCADLPAP</sequence>